<dbReference type="Gene3D" id="3.10.310.50">
    <property type="match status" value="1"/>
</dbReference>
<dbReference type="Pfam" id="PF04536">
    <property type="entry name" value="TPM_phosphatase"/>
    <property type="match status" value="1"/>
</dbReference>
<name>A0ABN0GBG6_9BURK</name>
<dbReference type="PANTHER" id="PTHR30373:SF8">
    <property type="entry name" value="BLL7265 PROTEIN"/>
    <property type="match status" value="1"/>
</dbReference>
<organism evidence="2 3">
    <name type="scientific">Burkholderia humptydooensis MSMB43</name>
    <dbReference type="NCBI Taxonomy" id="441157"/>
    <lineage>
        <taxon>Bacteria</taxon>
        <taxon>Pseudomonadati</taxon>
        <taxon>Pseudomonadota</taxon>
        <taxon>Betaproteobacteria</taxon>
        <taxon>Burkholderiales</taxon>
        <taxon>Burkholderiaceae</taxon>
        <taxon>Burkholderia</taxon>
        <taxon>pseudomallei group</taxon>
    </lineage>
</organism>
<sequence length="167" mass="18714">MVMDIARIARHLSMTRWRVGAAFPKRTLGKIERAIVASHGKHVGQLRFAVEGALHASMLLRGMTARDRAIDVFSELRVWDTEHNNGVLIYLLLADHDVEIVADRGIHARVDSDDWEKACREMEAEFRRGRFEAGSIHGIEAVTALLARHYPSRRAPGDELSSAPVVL</sequence>
<dbReference type="Proteomes" id="UP000004682">
    <property type="component" value="Unassembled WGS sequence"/>
</dbReference>
<dbReference type="EMBL" id="JH692061">
    <property type="protein sequence ID" value="EIP89669.1"/>
    <property type="molecule type" value="Genomic_DNA"/>
</dbReference>
<keyword evidence="3" id="KW-1185">Reference proteome</keyword>
<dbReference type="PANTHER" id="PTHR30373">
    <property type="entry name" value="UPF0603 PROTEIN YGCG"/>
    <property type="match status" value="1"/>
</dbReference>
<reference evidence="3" key="1">
    <citation type="journal article" date="2012" name="J. Bacteriol.">
        <title>Revised Genome Sequence of Burkholderia thailandensis MSMB43 with Improved Annotation.</title>
        <authorList>
            <person name="Zhuo Y."/>
            <person name="Liu L."/>
            <person name="Wang Q."/>
            <person name="Liu X."/>
            <person name="Ren B."/>
            <person name="Liu M."/>
            <person name="Ni P."/>
            <person name="Cheng Y.Q."/>
            <person name="Zhang L."/>
        </authorList>
    </citation>
    <scope>NUCLEOTIDE SEQUENCE [LARGE SCALE GENOMIC DNA]</scope>
    <source>
        <strain evidence="3">MSMB43</strain>
    </source>
</reference>
<proteinExistence type="predicted"/>
<protein>
    <recommendedName>
        <fullName evidence="1">TPM domain-containing protein</fullName>
    </recommendedName>
</protein>
<dbReference type="InterPro" id="IPR007621">
    <property type="entry name" value="TPM_dom"/>
</dbReference>
<accession>A0ABN0GBG6</accession>
<evidence type="ECO:0000313" key="3">
    <source>
        <dbReference type="Proteomes" id="UP000004682"/>
    </source>
</evidence>
<feature type="domain" description="TPM" evidence="1">
    <location>
        <begin position="27"/>
        <end position="144"/>
    </location>
</feature>
<evidence type="ECO:0000313" key="2">
    <source>
        <dbReference type="EMBL" id="EIP89669.1"/>
    </source>
</evidence>
<gene>
    <name evidence="2" type="ORF">A33K_13250</name>
</gene>
<evidence type="ECO:0000259" key="1">
    <source>
        <dbReference type="Pfam" id="PF04536"/>
    </source>
</evidence>